<evidence type="ECO:0000256" key="2">
    <source>
        <dbReference type="ARBA" id="ARBA00023157"/>
    </source>
</evidence>
<comment type="similarity">
    <text evidence="1">Belongs to the thaumatin family.</text>
</comment>
<organism evidence="4 5">
    <name type="scientific">Rhododendron simsii</name>
    <name type="common">Sims's rhododendron</name>
    <dbReference type="NCBI Taxonomy" id="118357"/>
    <lineage>
        <taxon>Eukaryota</taxon>
        <taxon>Viridiplantae</taxon>
        <taxon>Streptophyta</taxon>
        <taxon>Embryophyta</taxon>
        <taxon>Tracheophyta</taxon>
        <taxon>Spermatophyta</taxon>
        <taxon>Magnoliopsida</taxon>
        <taxon>eudicotyledons</taxon>
        <taxon>Gunneridae</taxon>
        <taxon>Pentapetalae</taxon>
        <taxon>asterids</taxon>
        <taxon>Ericales</taxon>
        <taxon>Ericaceae</taxon>
        <taxon>Ericoideae</taxon>
        <taxon>Rhodoreae</taxon>
        <taxon>Rhododendron</taxon>
    </lineage>
</organism>
<dbReference type="SMART" id="SM00205">
    <property type="entry name" value="THN"/>
    <property type="match status" value="3"/>
</dbReference>
<protein>
    <recommendedName>
        <fullName evidence="6">Thaumatin-like protein</fullName>
    </recommendedName>
</protein>
<accession>A0A834LH24</accession>
<reference evidence="4" key="1">
    <citation type="submission" date="2019-11" db="EMBL/GenBank/DDBJ databases">
        <authorList>
            <person name="Liu Y."/>
            <person name="Hou J."/>
            <person name="Li T.-Q."/>
            <person name="Guan C.-H."/>
            <person name="Wu X."/>
            <person name="Wu H.-Z."/>
            <person name="Ling F."/>
            <person name="Zhang R."/>
            <person name="Shi X.-G."/>
            <person name="Ren J.-P."/>
            <person name="Chen E.-F."/>
            <person name="Sun J.-M."/>
        </authorList>
    </citation>
    <scope>NUCLEOTIDE SEQUENCE</scope>
    <source>
        <strain evidence="4">Adult_tree_wgs_1</strain>
        <tissue evidence="4">Leaves</tissue>
    </source>
</reference>
<dbReference type="OrthoDB" id="430315at2759"/>
<evidence type="ECO:0000313" key="5">
    <source>
        <dbReference type="Proteomes" id="UP000626092"/>
    </source>
</evidence>
<keyword evidence="2" id="KW-1015">Disulfide bond</keyword>
<dbReference type="PROSITE" id="PS51367">
    <property type="entry name" value="THAUMATIN_2"/>
    <property type="match status" value="3"/>
</dbReference>
<evidence type="ECO:0000256" key="1">
    <source>
        <dbReference type="ARBA" id="ARBA00010607"/>
    </source>
</evidence>
<dbReference type="Gene3D" id="1.10.110.10">
    <property type="entry name" value="Plant lipid-transfer and hydrophobic proteins"/>
    <property type="match status" value="1"/>
</dbReference>
<dbReference type="PRINTS" id="PR00347">
    <property type="entry name" value="THAUMATIN"/>
</dbReference>
<gene>
    <name evidence="4" type="ORF">RHSIM_Rhsim07G0053900</name>
</gene>
<comment type="caution">
    <text evidence="4">The sequence shown here is derived from an EMBL/GenBank/DDBJ whole genome shotgun (WGS) entry which is preliminary data.</text>
</comment>
<dbReference type="PROSITE" id="PS00316">
    <property type="entry name" value="THAUMATIN_1"/>
    <property type="match status" value="1"/>
</dbReference>
<dbReference type="InterPro" id="IPR037176">
    <property type="entry name" value="Osmotin/thaumatin-like_sf"/>
</dbReference>
<evidence type="ECO:0008006" key="6">
    <source>
        <dbReference type="Google" id="ProtNLM"/>
    </source>
</evidence>
<proteinExistence type="inferred from homology"/>
<dbReference type="CDD" id="cd09218">
    <property type="entry name" value="TLP-PA"/>
    <property type="match status" value="2"/>
</dbReference>
<dbReference type="AlphaFoldDB" id="A0A834LH24"/>
<dbReference type="FunFam" id="2.60.110.10:FF:000002">
    <property type="entry name" value="Thaumatin-like protein 1a"/>
    <property type="match status" value="3"/>
</dbReference>
<keyword evidence="5" id="KW-1185">Reference proteome</keyword>
<evidence type="ECO:0000313" key="4">
    <source>
        <dbReference type="EMBL" id="KAF7139351.1"/>
    </source>
</evidence>
<dbReference type="PANTHER" id="PTHR31048">
    <property type="entry name" value="OS03G0233200 PROTEIN"/>
    <property type="match status" value="1"/>
</dbReference>
<sequence length="760" mass="80149">MQRPEESSPDVVEAMSWAMGEPTGGVRGNSLSPVPGSADSVGDCGGDGRAAVVPFSPIPPSPACCNAIRTLGQPCLCVLVNGPPVTGVDRNMAMQLPDKCSANFESCADAAVFMLENRCKTTIWPGILAGAGKPQLMNGGLVLNPGQTISINAPTGWSGRMWGRTECSFDQSGRGYCATGDCGSGMEQCAGTGGAPPATLAEFTLDSPLDFYDISLVDGFNVPVSIVPSGGSGDCRPVRCLEDLNRRCPSGLQVTRNRRVVACKSACLAFNQPEYCCTGAYNSPRTCKPSVYSRVFKDSCPAAYSYAYDDSTSIVTCQGADYSISFCTDQATVFTLQNRCTETLWPEILAKPGITGDPQVKHGDIKLNQGQTVSITAPTSWWGQVWARTECSSDKAGRLNCATGDCGGSIEECGRPDRTPPPTTAANFLLNESMAMDYYSINLLAGFNIPISIVPSGGSGDCRPISCLTDLDTRCPSALQVRSNGRVVACKSACLAFDQPEYCCTGAYESPDACKPSSYSQIFKDSCPSAFTYPRDDSSGDAAVFTMQNRCTTKIWPGIAGPPVQPELPDNGVALSPSQTINISAPAGWAGEVWARTGCSFDNGGGVNCTSGNCDGGVEECGGTSGGPPPATFAIFMLDDQVDSYAVDLISGFNVPISIVPSGGSGDCKPVRCLTDLNMHCPSKLQVRRNGRVVACKSACSAFNRPEDCCTGDYDNPKACKPSSYSKFFKDSCPSAYSYPYDDSTSLFTCKGADYLISFC</sequence>
<feature type="region of interest" description="Disordered" evidence="3">
    <location>
        <begin position="1"/>
        <end position="40"/>
    </location>
</feature>
<dbReference type="SUPFAM" id="SSF47699">
    <property type="entry name" value="Bifunctional inhibitor/lipid-transfer protein/seed storage 2S albumin"/>
    <property type="match status" value="1"/>
</dbReference>
<dbReference type="Pfam" id="PF00314">
    <property type="entry name" value="Thaumatin"/>
    <property type="match status" value="3"/>
</dbReference>
<dbReference type="InterPro" id="IPR036312">
    <property type="entry name" value="Bifun_inhib/LTP/seed_sf"/>
</dbReference>
<name>A0A834LH24_RHOSS</name>
<dbReference type="Proteomes" id="UP000626092">
    <property type="component" value="Unassembled WGS sequence"/>
</dbReference>
<dbReference type="Gene3D" id="2.60.110.10">
    <property type="entry name" value="Thaumatin"/>
    <property type="match status" value="3"/>
</dbReference>
<dbReference type="EMBL" id="WJXA01000007">
    <property type="protein sequence ID" value="KAF7139351.1"/>
    <property type="molecule type" value="Genomic_DNA"/>
</dbReference>
<evidence type="ECO:0000256" key="3">
    <source>
        <dbReference type="SAM" id="MobiDB-lite"/>
    </source>
</evidence>
<dbReference type="InterPro" id="IPR017949">
    <property type="entry name" value="Thaumatin_CS"/>
</dbReference>
<dbReference type="SUPFAM" id="SSF49870">
    <property type="entry name" value="Osmotin, thaumatin-like protein"/>
    <property type="match status" value="3"/>
</dbReference>
<dbReference type="InterPro" id="IPR001938">
    <property type="entry name" value="Thaumatin"/>
</dbReference>